<evidence type="ECO:0000313" key="4">
    <source>
        <dbReference type="Proteomes" id="UP001651690"/>
    </source>
</evidence>
<dbReference type="EMBL" id="JANDBD010000012">
    <property type="protein sequence ID" value="MCP9275596.1"/>
    <property type="molecule type" value="Genomic_DNA"/>
</dbReference>
<feature type="region of interest" description="Disordered" evidence="1">
    <location>
        <begin position="32"/>
        <end position="74"/>
    </location>
</feature>
<dbReference type="RefSeq" id="WP_255063453.1">
    <property type="nucleotide sequence ID" value="NZ_JANDBD010000012.1"/>
</dbReference>
<evidence type="ECO:0000313" key="3">
    <source>
        <dbReference type="EMBL" id="MCP9275596.1"/>
    </source>
</evidence>
<feature type="compositionally biased region" description="Low complexity" evidence="1">
    <location>
        <begin position="45"/>
        <end position="56"/>
    </location>
</feature>
<dbReference type="Proteomes" id="UP001651690">
    <property type="component" value="Unassembled WGS sequence"/>
</dbReference>
<keyword evidence="4" id="KW-1185">Reference proteome</keyword>
<feature type="chain" id="PRO_5045136312" evidence="2">
    <location>
        <begin position="32"/>
        <end position="74"/>
    </location>
</feature>
<reference evidence="3 4" key="1">
    <citation type="submission" date="2022-06" db="EMBL/GenBank/DDBJ databases">
        <title>Mycolicibacterium sp. CAU 1645 isolated from seawater.</title>
        <authorList>
            <person name="Kim W."/>
        </authorList>
    </citation>
    <scope>NUCLEOTIDE SEQUENCE [LARGE SCALE GENOMIC DNA]</scope>
    <source>
        <strain evidence="3 4">CAU 1645</strain>
    </source>
</reference>
<gene>
    <name evidence="3" type="ORF">NM203_25730</name>
</gene>
<feature type="signal peptide" evidence="2">
    <location>
        <begin position="1"/>
        <end position="31"/>
    </location>
</feature>
<comment type="caution">
    <text evidence="3">The sequence shown here is derived from an EMBL/GenBank/DDBJ whole genome shotgun (WGS) entry which is preliminary data.</text>
</comment>
<proteinExistence type="predicted"/>
<accession>A0ABT1M8U1</accession>
<sequence length="74" mass="7472">MTRIARIIALPVVSAGILGGAALGLAGMASAQTQAPTGPGYSYSPQTTATPAPTQQGGWQAHHGPQHVANLQNR</sequence>
<evidence type="ECO:0000256" key="2">
    <source>
        <dbReference type="SAM" id="SignalP"/>
    </source>
</evidence>
<organism evidence="3 4">
    <name type="scientific">Mycolicibacterium arenosum</name>
    <dbReference type="NCBI Taxonomy" id="2952157"/>
    <lineage>
        <taxon>Bacteria</taxon>
        <taxon>Bacillati</taxon>
        <taxon>Actinomycetota</taxon>
        <taxon>Actinomycetes</taxon>
        <taxon>Mycobacteriales</taxon>
        <taxon>Mycobacteriaceae</taxon>
        <taxon>Mycolicibacterium</taxon>
    </lineage>
</organism>
<keyword evidence="2" id="KW-0732">Signal</keyword>
<name>A0ABT1M8U1_9MYCO</name>
<evidence type="ECO:0000256" key="1">
    <source>
        <dbReference type="SAM" id="MobiDB-lite"/>
    </source>
</evidence>
<protein>
    <submittedName>
        <fullName evidence="3">Uncharacterized protein</fullName>
    </submittedName>
</protein>